<dbReference type="InterPro" id="IPR046670">
    <property type="entry name" value="DUF6540"/>
</dbReference>
<dbReference type="AlphaFoldDB" id="A0A164ZUN1"/>
<dbReference type="GeneID" id="28896491"/>
<dbReference type="InParanoid" id="A0A164ZUN1"/>
<dbReference type="STRING" id="1328760.A0A164ZUN1"/>
<name>A0A164ZUN1_XYLHT</name>
<dbReference type="Pfam" id="PF20174">
    <property type="entry name" value="DUF6540"/>
    <property type="match status" value="1"/>
</dbReference>
<proteinExistence type="predicted"/>
<organism evidence="1 2">
    <name type="scientific">Xylona heveae (strain CBS 132557 / TC161)</name>
    <dbReference type="NCBI Taxonomy" id="1328760"/>
    <lineage>
        <taxon>Eukaryota</taxon>
        <taxon>Fungi</taxon>
        <taxon>Dikarya</taxon>
        <taxon>Ascomycota</taxon>
        <taxon>Pezizomycotina</taxon>
        <taxon>Xylonomycetes</taxon>
        <taxon>Xylonales</taxon>
        <taxon>Xylonaceae</taxon>
        <taxon>Xylona</taxon>
    </lineage>
</organism>
<reference evidence="1 2" key="1">
    <citation type="journal article" date="2016" name="Fungal Biol.">
        <title>The genome of Xylona heveae provides a window into fungal endophytism.</title>
        <authorList>
            <person name="Gazis R."/>
            <person name="Kuo A."/>
            <person name="Riley R."/>
            <person name="LaButti K."/>
            <person name="Lipzen A."/>
            <person name="Lin J."/>
            <person name="Amirebrahimi M."/>
            <person name="Hesse C.N."/>
            <person name="Spatafora J.W."/>
            <person name="Henrissat B."/>
            <person name="Hainaut M."/>
            <person name="Grigoriev I.V."/>
            <person name="Hibbett D.S."/>
        </authorList>
    </citation>
    <scope>NUCLEOTIDE SEQUENCE [LARGE SCALE GENOMIC DNA]</scope>
    <source>
        <strain evidence="1 2">TC161</strain>
    </source>
</reference>
<evidence type="ECO:0000313" key="2">
    <source>
        <dbReference type="Proteomes" id="UP000076632"/>
    </source>
</evidence>
<evidence type="ECO:0000313" key="1">
    <source>
        <dbReference type="EMBL" id="KZF19550.1"/>
    </source>
</evidence>
<dbReference type="OrthoDB" id="4135672at2759"/>
<dbReference type="RefSeq" id="XP_018185105.1">
    <property type="nucleotide sequence ID" value="XM_018331354.1"/>
</dbReference>
<accession>A0A164ZUN1</accession>
<protein>
    <submittedName>
        <fullName evidence="1">Uncharacterized protein</fullName>
    </submittedName>
</protein>
<dbReference type="OMA" id="KCTEWTM"/>
<keyword evidence="2" id="KW-1185">Reference proteome</keyword>
<sequence length="160" mass="18329">MSLQSYKVYKVQYRLGFQDPAFVETRYHTVVFVETDADGGGWTHEVTGDIVSTSGMVYQSNHGSAPDKSETYHQKLFLGWIAATEHLTALDNLLRSLPPPPRQRWFNPKTMIYEQCRPDGTLYGPNETRPPYRKCTEWTEQQAIPAMLECGLLRTETNPK</sequence>
<dbReference type="EMBL" id="KV407466">
    <property type="protein sequence ID" value="KZF19550.1"/>
    <property type="molecule type" value="Genomic_DNA"/>
</dbReference>
<gene>
    <name evidence="1" type="ORF">L228DRAFT_241763</name>
</gene>
<dbReference type="Proteomes" id="UP000076632">
    <property type="component" value="Unassembled WGS sequence"/>
</dbReference>